<dbReference type="InterPro" id="IPR011060">
    <property type="entry name" value="RibuloseP-bd_barrel"/>
</dbReference>
<evidence type="ECO:0000259" key="2">
    <source>
        <dbReference type="SMART" id="SM00934"/>
    </source>
</evidence>
<proteinExistence type="predicted"/>
<sequence length="269" mass="30604">MLERNKKYLQIAFNRTLEEIAVMINSLPLSDRIIIEAGYPLIKAYGTHAISEIKTIWEQRVFGYISGTSNISRMKSFRLQEISTPLIDLLLKSIKKEQKREIAKYKKVAFSPYIIADLKCMDRAFTEVEAVTSAGASAATCLGLAPIETINQFIKRCEEIGIDSMLDMMNVEYPFEILSKLIKPPTIVMLHRGVDEGEENREKEVPYHEIERIKSVYDDVLIAVAGGEIINEVITGVFNDADIIIVWRLFNENPEKITAIANEFLKELK</sequence>
<gene>
    <name evidence="3" type="ORF">COZ30_01320</name>
</gene>
<dbReference type="Proteomes" id="UP000230064">
    <property type="component" value="Unassembled WGS sequence"/>
</dbReference>
<dbReference type="Gene3D" id="3.20.20.70">
    <property type="entry name" value="Aldolase class I"/>
    <property type="match status" value="2"/>
</dbReference>
<protein>
    <recommendedName>
        <fullName evidence="2">Orotidine 5'-phosphate decarboxylase domain-containing protein</fullName>
    </recommendedName>
</protein>
<dbReference type="GO" id="GO:0006207">
    <property type="term" value="P:'de novo' pyrimidine nucleobase biosynthetic process"/>
    <property type="evidence" value="ECO:0007669"/>
    <property type="project" value="InterPro"/>
</dbReference>
<dbReference type="PANTHER" id="PTHR35039:SF3">
    <property type="entry name" value="3-KETO-L-GULONATE-6-PHOSPHATE DECARBOXYLASE SGBH-RELATED"/>
    <property type="match status" value="1"/>
</dbReference>
<dbReference type="SUPFAM" id="SSF51366">
    <property type="entry name" value="Ribulose-phoshate binding barrel"/>
    <property type="match status" value="1"/>
</dbReference>
<dbReference type="AlphaFoldDB" id="A0A2M7MF43"/>
<reference evidence="4" key="1">
    <citation type="submission" date="2017-09" db="EMBL/GenBank/DDBJ databases">
        <title>Depth-based differentiation of microbial function through sediment-hosted aquifers and enrichment of novel symbionts in the deep terrestrial subsurface.</title>
        <authorList>
            <person name="Probst A.J."/>
            <person name="Ladd B."/>
            <person name="Jarett J.K."/>
            <person name="Geller-Mcgrath D.E."/>
            <person name="Sieber C.M.K."/>
            <person name="Emerson J.B."/>
            <person name="Anantharaman K."/>
            <person name="Thomas B.C."/>
            <person name="Malmstrom R."/>
            <person name="Stieglmeier M."/>
            <person name="Klingl A."/>
            <person name="Woyke T."/>
            <person name="Ryan C.M."/>
            <person name="Banfield J.F."/>
        </authorList>
    </citation>
    <scope>NUCLEOTIDE SEQUENCE [LARGE SCALE GENOMIC DNA]</scope>
</reference>
<dbReference type="GO" id="GO:0033982">
    <property type="term" value="F:3-dehydro-L-gulonate-6-phosphate decarboxylase activity"/>
    <property type="evidence" value="ECO:0007669"/>
    <property type="project" value="TreeGrafter"/>
</dbReference>
<dbReference type="InterPro" id="IPR001754">
    <property type="entry name" value="OMPdeCOase_dom"/>
</dbReference>
<evidence type="ECO:0000256" key="1">
    <source>
        <dbReference type="ARBA" id="ARBA00023239"/>
    </source>
</evidence>
<evidence type="ECO:0000313" key="4">
    <source>
        <dbReference type="Proteomes" id="UP000230064"/>
    </source>
</evidence>
<keyword evidence="1" id="KW-0456">Lyase</keyword>
<dbReference type="Pfam" id="PF00215">
    <property type="entry name" value="OMPdecase"/>
    <property type="match status" value="1"/>
</dbReference>
<dbReference type="GO" id="GO:0019854">
    <property type="term" value="P:L-ascorbic acid catabolic process"/>
    <property type="evidence" value="ECO:0007669"/>
    <property type="project" value="TreeGrafter"/>
</dbReference>
<comment type="caution">
    <text evidence="3">The sequence shown here is derived from an EMBL/GenBank/DDBJ whole genome shotgun (WGS) entry which is preliminary data.</text>
</comment>
<name>A0A2M7MF43_9BACT</name>
<dbReference type="GO" id="GO:0004590">
    <property type="term" value="F:orotidine-5'-phosphate decarboxylase activity"/>
    <property type="evidence" value="ECO:0007669"/>
    <property type="project" value="InterPro"/>
</dbReference>
<dbReference type="InterPro" id="IPR013785">
    <property type="entry name" value="Aldolase_TIM"/>
</dbReference>
<dbReference type="SMART" id="SM00934">
    <property type="entry name" value="OMPdecase"/>
    <property type="match status" value="1"/>
</dbReference>
<dbReference type="PANTHER" id="PTHR35039">
    <property type="entry name" value="3-KETO-L-GULONATE-6-PHOSPHATE DECARBOXYLASE SGBH-RELATED"/>
    <property type="match status" value="1"/>
</dbReference>
<dbReference type="EMBL" id="PFJR01000031">
    <property type="protein sequence ID" value="PIX88273.1"/>
    <property type="molecule type" value="Genomic_DNA"/>
</dbReference>
<evidence type="ECO:0000313" key="3">
    <source>
        <dbReference type="EMBL" id="PIX88273.1"/>
    </source>
</evidence>
<accession>A0A2M7MF43</accession>
<feature type="domain" description="Orotidine 5'-phosphate decarboxylase" evidence="2">
    <location>
        <begin position="8"/>
        <end position="263"/>
    </location>
</feature>
<organism evidence="3 4">
    <name type="scientific">Candidatus Nealsonbacteria bacterium CG_4_10_14_3_um_filter_36_16</name>
    <dbReference type="NCBI Taxonomy" id="1974685"/>
    <lineage>
        <taxon>Bacteria</taxon>
        <taxon>Candidatus Nealsoniibacteriota</taxon>
    </lineage>
</organism>